<keyword evidence="10" id="KW-0539">Nucleus</keyword>
<comment type="function">
    <text evidence="1">May be involved in transcriptional regulation.</text>
</comment>
<dbReference type="PROSITE" id="PS50157">
    <property type="entry name" value="ZINC_FINGER_C2H2_2"/>
    <property type="match status" value="2"/>
</dbReference>
<dbReference type="InterPro" id="IPR013087">
    <property type="entry name" value="Znf_C2H2_type"/>
</dbReference>
<keyword evidence="15" id="KW-1185">Reference proteome</keyword>
<feature type="domain" description="C2H2-type" evidence="13">
    <location>
        <begin position="393"/>
        <end position="420"/>
    </location>
</feature>
<name>A0A9Q1DHK0_CONCO</name>
<evidence type="ECO:0000256" key="6">
    <source>
        <dbReference type="ARBA" id="ARBA00022833"/>
    </source>
</evidence>
<keyword evidence="5 11" id="KW-0863">Zinc-finger</keyword>
<protein>
    <recommendedName>
        <fullName evidence="13">C2H2-type domain-containing protein</fullName>
    </recommendedName>
</protein>
<feature type="region of interest" description="Disordered" evidence="12">
    <location>
        <begin position="312"/>
        <end position="358"/>
    </location>
</feature>
<keyword evidence="8" id="KW-0238">DNA-binding</keyword>
<feature type="region of interest" description="Disordered" evidence="12">
    <location>
        <begin position="648"/>
        <end position="699"/>
    </location>
</feature>
<feature type="compositionally biased region" description="Basic and acidic residues" evidence="12">
    <location>
        <begin position="655"/>
        <end position="673"/>
    </location>
</feature>
<keyword evidence="4" id="KW-0677">Repeat</keyword>
<dbReference type="Proteomes" id="UP001152803">
    <property type="component" value="Unassembled WGS sequence"/>
</dbReference>
<feature type="region of interest" description="Disordered" evidence="12">
    <location>
        <begin position="575"/>
        <end position="602"/>
    </location>
</feature>
<evidence type="ECO:0000256" key="12">
    <source>
        <dbReference type="SAM" id="MobiDB-lite"/>
    </source>
</evidence>
<comment type="subcellular location">
    <subcellularLocation>
        <location evidence="2">Nucleus</location>
    </subcellularLocation>
</comment>
<dbReference type="OrthoDB" id="8962737at2759"/>
<feature type="compositionally biased region" description="Basic and acidic residues" evidence="12">
    <location>
        <begin position="584"/>
        <end position="600"/>
    </location>
</feature>
<dbReference type="PANTHER" id="PTHR14196:SF12">
    <property type="entry name" value="ZINC FINGER PROTEIN 208-LIKE"/>
    <property type="match status" value="1"/>
</dbReference>
<evidence type="ECO:0000256" key="3">
    <source>
        <dbReference type="ARBA" id="ARBA00022723"/>
    </source>
</evidence>
<keyword evidence="7" id="KW-0805">Transcription regulation</keyword>
<dbReference type="PROSITE" id="PS00028">
    <property type="entry name" value="ZINC_FINGER_C2H2_1"/>
    <property type="match status" value="2"/>
</dbReference>
<dbReference type="InterPro" id="IPR050717">
    <property type="entry name" value="C2H2-ZF_Transcription_Reg"/>
</dbReference>
<feature type="compositionally biased region" description="Basic and acidic residues" evidence="12">
    <location>
        <begin position="319"/>
        <end position="337"/>
    </location>
</feature>
<dbReference type="GO" id="GO:0000977">
    <property type="term" value="F:RNA polymerase II transcription regulatory region sequence-specific DNA binding"/>
    <property type="evidence" value="ECO:0007669"/>
    <property type="project" value="TreeGrafter"/>
</dbReference>
<feature type="compositionally biased region" description="Polar residues" evidence="12">
    <location>
        <begin position="677"/>
        <end position="691"/>
    </location>
</feature>
<evidence type="ECO:0000259" key="13">
    <source>
        <dbReference type="PROSITE" id="PS50157"/>
    </source>
</evidence>
<evidence type="ECO:0000256" key="10">
    <source>
        <dbReference type="ARBA" id="ARBA00023242"/>
    </source>
</evidence>
<evidence type="ECO:0000256" key="5">
    <source>
        <dbReference type="ARBA" id="ARBA00022771"/>
    </source>
</evidence>
<evidence type="ECO:0000256" key="4">
    <source>
        <dbReference type="ARBA" id="ARBA00022737"/>
    </source>
</evidence>
<proteinExistence type="predicted"/>
<dbReference type="SMART" id="SM00355">
    <property type="entry name" value="ZnF_C2H2"/>
    <property type="match status" value="2"/>
</dbReference>
<organism evidence="14 15">
    <name type="scientific">Conger conger</name>
    <name type="common">Conger eel</name>
    <name type="synonym">Muraena conger</name>
    <dbReference type="NCBI Taxonomy" id="82655"/>
    <lineage>
        <taxon>Eukaryota</taxon>
        <taxon>Metazoa</taxon>
        <taxon>Chordata</taxon>
        <taxon>Craniata</taxon>
        <taxon>Vertebrata</taxon>
        <taxon>Euteleostomi</taxon>
        <taxon>Actinopterygii</taxon>
        <taxon>Neopterygii</taxon>
        <taxon>Teleostei</taxon>
        <taxon>Anguilliformes</taxon>
        <taxon>Congridae</taxon>
        <taxon>Conger</taxon>
    </lineage>
</organism>
<evidence type="ECO:0000256" key="8">
    <source>
        <dbReference type="ARBA" id="ARBA00023125"/>
    </source>
</evidence>
<gene>
    <name evidence="14" type="ORF">COCON_G00101090</name>
</gene>
<keyword evidence="9" id="KW-0804">Transcription</keyword>
<dbReference type="SUPFAM" id="SSF57667">
    <property type="entry name" value="beta-beta-alpha zinc fingers"/>
    <property type="match status" value="1"/>
</dbReference>
<accession>A0A9Q1DHK0</accession>
<dbReference type="Pfam" id="PF00096">
    <property type="entry name" value="zf-C2H2"/>
    <property type="match status" value="2"/>
</dbReference>
<evidence type="ECO:0000256" key="11">
    <source>
        <dbReference type="PROSITE-ProRule" id="PRU00042"/>
    </source>
</evidence>
<feature type="region of interest" description="Disordered" evidence="12">
    <location>
        <begin position="240"/>
        <end position="265"/>
    </location>
</feature>
<evidence type="ECO:0000256" key="2">
    <source>
        <dbReference type="ARBA" id="ARBA00004123"/>
    </source>
</evidence>
<dbReference type="PANTHER" id="PTHR14196">
    <property type="entry name" value="ODD-SKIPPED - RELATED"/>
    <property type="match status" value="1"/>
</dbReference>
<evidence type="ECO:0000256" key="9">
    <source>
        <dbReference type="ARBA" id="ARBA00023163"/>
    </source>
</evidence>
<feature type="compositionally biased region" description="Basic and acidic residues" evidence="12">
    <location>
        <begin position="248"/>
        <end position="264"/>
    </location>
</feature>
<dbReference type="FunFam" id="3.30.160.60:FF:000478">
    <property type="entry name" value="Zinc finger protein 133"/>
    <property type="match status" value="1"/>
</dbReference>
<dbReference type="AlphaFoldDB" id="A0A9Q1DHK0"/>
<dbReference type="FunFam" id="3.30.160.60:FF:000097">
    <property type="entry name" value="Zinc finger protein"/>
    <property type="match status" value="1"/>
</dbReference>
<keyword evidence="6" id="KW-0862">Zinc</keyword>
<keyword evidence="3" id="KW-0479">Metal-binding</keyword>
<evidence type="ECO:0000313" key="14">
    <source>
        <dbReference type="EMBL" id="KAJ8271250.1"/>
    </source>
</evidence>
<feature type="compositionally biased region" description="Polar residues" evidence="12">
    <location>
        <begin position="341"/>
        <end position="355"/>
    </location>
</feature>
<evidence type="ECO:0000256" key="7">
    <source>
        <dbReference type="ARBA" id="ARBA00023015"/>
    </source>
</evidence>
<evidence type="ECO:0000313" key="15">
    <source>
        <dbReference type="Proteomes" id="UP001152803"/>
    </source>
</evidence>
<comment type="caution">
    <text evidence="14">The sequence shown here is derived from an EMBL/GenBank/DDBJ whole genome shotgun (WGS) entry which is preliminary data.</text>
</comment>
<reference evidence="14" key="1">
    <citation type="journal article" date="2023" name="Science">
        <title>Genome structures resolve the early diversification of teleost fishes.</title>
        <authorList>
            <person name="Parey E."/>
            <person name="Louis A."/>
            <person name="Montfort J."/>
            <person name="Bouchez O."/>
            <person name="Roques C."/>
            <person name="Iampietro C."/>
            <person name="Lluch J."/>
            <person name="Castinel A."/>
            <person name="Donnadieu C."/>
            <person name="Desvignes T."/>
            <person name="Floi Bucao C."/>
            <person name="Jouanno E."/>
            <person name="Wen M."/>
            <person name="Mejri S."/>
            <person name="Dirks R."/>
            <person name="Jansen H."/>
            <person name="Henkel C."/>
            <person name="Chen W.J."/>
            <person name="Zahm M."/>
            <person name="Cabau C."/>
            <person name="Klopp C."/>
            <person name="Thompson A.W."/>
            <person name="Robinson-Rechavi M."/>
            <person name="Braasch I."/>
            <person name="Lecointre G."/>
            <person name="Bobe J."/>
            <person name="Postlethwait J.H."/>
            <person name="Berthelot C."/>
            <person name="Roest Crollius H."/>
            <person name="Guiguen Y."/>
        </authorList>
    </citation>
    <scope>NUCLEOTIDE SEQUENCE</scope>
    <source>
        <strain evidence="14">Concon-B</strain>
    </source>
</reference>
<dbReference type="GO" id="GO:0000981">
    <property type="term" value="F:DNA-binding transcription factor activity, RNA polymerase II-specific"/>
    <property type="evidence" value="ECO:0007669"/>
    <property type="project" value="TreeGrafter"/>
</dbReference>
<evidence type="ECO:0000256" key="1">
    <source>
        <dbReference type="ARBA" id="ARBA00003767"/>
    </source>
</evidence>
<sequence>MSNEILFRTQLASIMEVLANAAVEEICKLVDDGYTVLHLQMSEYQKENETLKMRLHLMELNCAQRERPPERYADGAVALREKRRATAKDGPTVSGKRLHGSPGDVCLQVLHTDVGEDNTGATFGLKQVETAEAENDGSGSILIKEEVPVEHSDPPAALQIPVQGALGLRVSSAESSEEPPELRGTGHGTGVWEVSGLEAVLRLQAGNMAAQRLGNAGSECRAGMGTLGARGSQSAVVYETAGHSQTLAEDKDQSRPFHGGDSERYPAVPRELAGARVRPPPSDSPDLVADVVVIDSVKEEAVTLLSQWDKEPTVPVRADSQHGRRRDDRETELEPRPDPVNPSSLSRDWSTSGEIASNPDAGSLNGLIACEISFGASANSAAGCNNSDKEKRFICRYCGKAFSRQNALEIHQRVHTGEKPFRCAQCGKRFSDSSNHRRHQSVHSRERPFSCTQCQRSFSHHYQLKTAEAENDGSGSILIKEEVPVEHSDPPAALQIPVQGALGLRVSSAESSEEPPELRGTGHGTGVWEVSGLEAVLRLQAGNMAAQRLGNAGSECRAGMGTLGARGSQSAVVYETPGHSQTLTEDKDQSRPFHGGDSERYPAVPRELAGARVRPPPSDSPDLVADVVVIDSVKEEAVTLLSQWDKEPTVPVRADSQHGRRRDDRETELEPRPDPVNPSSLSRDWSTSGEIASNPDAGSLKGRNLAVSGNFAAGCNNSATEKRFICRRRKTGSGVLFRPGESGAGLANGSGRFWKTPVLSGISRRGAGGWGRGPCLGDSGSVVGVERGIGP</sequence>
<feature type="domain" description="C2H2-type" evidence="13">
    <location>
        <begin position="421"/>
        <end position="448"/>
    </location>
</feature>
<dbReference type="Gene3D" id="3.30.160.60">
    <property type="entry name" value="Classic Zinc Finger"/>
    <property type="match status" value="3"/>
</dbReference>
<dbReference type="GO" id="GO:0005634">
    <property type="term" value="C:nucleus"/>
    <property type="evidence" value="ECO:0007669"/>
    <property type="project" value="UniProtKB-SubCell"/>
</dbReference>
<dbReference type="InterPro" id="IPR036236">
    <property type="entry name" value="Znf_C2H2_sf"/>
</dbReference>
<dbReference type="GO" id="GO:0008270">
    <property type="term" value="F:zinc ion binding"/>
    <property type="evidence" value="ECO:0007669"/>
    <property type="project" value="UniProtKB-KW"/>
</dbReference>
<dbReference type="EMBL" id="JAFJMO010000007">
    <property type="protein sequence ID" value="KAJ8271250.1"/>
    <property type="molecule type" value="Genomic_DNA"/>
</dbReference>